<name>A0A1Y6K535_9CHLR</name>
<sequence length="364" mass="40473">MNYDQYYAVIMAGGSGTRLWPLSRKGQPKQTLTLTGKRSLFQCAVDRLQGLFPFERILVVTIADQVELLSRECPEIPLDNFIIEPMPRGTASVVGLAAVALNARQPGATMAILTADHLMKNAEHLRQLLRSAFAVAQQNALVTLGITPGYPATGYGYIQKGMQVGTFEGLNVFEVKKFKEKPHEDQARLMIVDGEHVWNSGMFIWRADTVMNEIKRQMPDLFHKLGEIAEHWTQPTREQTLGTVWPTIQPQSIDYGIMENAQNVAVIPSIDLGWNDVGSWESLFDSIEGDDAGNIVLRGDPILLDTQGTLVCDDSSKGLIVTLGVEDLIIIDSGDAILICDRKQSQRVREVVDYLKAHGYEDYL</sequence>
<protein>
    <submittedName>
        <fullName evidence="3">Mannose-1-phosphate guanylyltransferase</fullName>
    </submittedName>
</protein>
<evidence type="ECO:0000313" key="3">
    <source>
        <dbReference type="EMBL" id="SMX54763.1"/>
    </source>
</evidence>
<gene>
    <name evidence="3" type="ORF">CFX1CAM_1698</name>
</gene>
<reference evidence="4" key="1">
    <citation type="submission" date="2017-05" db="EMBL/GenBank/DDBJ databases">
        <authorList>
            <person name="Kirkegaard R."/>
            <person name="Mcilroy J S."/>
        </authorList>
    </citation>
    <scope>NUCLEOTIDE SEQUENCE [LARGE SCALE GENOMIC DNA]</scope>
</reference>
<proteinExistence type="predicted"/>
<dbReference type="InterPro" id="IPR054566">
    <property type="entry name" value="ManC/GMP-like_b-helix"/>
</dbReference>
<keyword evidence="3" id="KW-0548">Nucleotidyltransferase</keyword>
<evidence type="ECO:0000259" key="2">
    <source>
        <dbReference type="Pfam" id="PF22640"/>
    </source>
</evidence>
<dbReference type="SUPFAM" id="SSF159283">
    <property type="entry name" value="Guanosine diphospho-D-mannose pyrophosphorylase/mannose-6-phosphate isomerase linker domain"/>
    <property type="match status" value="1"/>
</dbReference>
<organism evidence="3 4">
    <name type="scientific">Candidatus Brevifilum fermentans</name>
    <dbReference type="NCBI Taxonomy" id="1986204"/>
    <lineage>
        <taxon>Bacteria</taxon>
        <taxon>Bacillati</taxon>
        <taxon>Chloroflexota</taxon>
        <taxon>Anaerolineae</taxon>
        <taxon>Anaerolineales</taxon>
        <taxon>Anaerolineaceae</taxon>
        <taxon>Candidatus Brevifilum</taxon>
    </lineage>
</organism>
<dbReference type="PANTHER" id="PTHR46390">
    <property type="entry name" value="MANNOSE-1-PHOSPHATE GUANYLYLTRANSFERASE"/>
    <property type="match status" value="1"/>
</dbReference>
<dbReference type="AlphaFoldDB" id="A0A1Y6K535"/>
<dbReference type="RefSeq" id="WP_087862584.1">
    <property type="nucleotide sequence ID" value="NZ_LT859958.1"/>
</dbReference>
<feature type="domain" description="MannoseP isomerase/GMP-like beta-helix" evidence="2">
    <location>
        <begin position="301"/>
        <end position="355"/>
    </location>
</feature>
<accession>A0A1Y6K535</accession>
<dbReference type="InterPro" id="IPR005835">
    <property type="entry name" value="NTP_transferase_dom"/>
</dbReference>
<dbReference type="CDD" id="cd02509">
    <property type="entry name" value="GDP-M1P_Guanylyltransferase"/>
    <property type="match status" value="1"/>
</dbReference>
<dbReference type="Pfam" id="PF22640">
    <property type="entry name" value="ManC_GMP_beta-helix"/>
    <property type="match status" value="1"/>
</dbReference>
<keyword evidence="3" id="KW-0808">Transferase</keyword>
<dbReference type="InterPro" id="IPR029044">
    <property type="entry name" value="Nucleotide-diphossugar_trans"/>
</dbReference>
<dbReference type="GO" id="GO:0009298">
    <property type="term" value="P:GDP-mannose biosynthetic process"/>
    <property type="evidence" value="ECO:0007669"/>
    <property type="project" value="TreeGrafter"/>
</dbReference>
<dbReference type="OrthoDB" id="9806359at2"/>
<dbReference type="InterPro" id="IPR051161">
    <property type="entry name" value="Mannose-6P_isomerase_type2"/>
</dbReference>
<dbReference type="PANTHER" id="PTHR46390:SF1">
    <property type="entry name" value="MANNOSE-1-PHOSPHATE GUANYLYLTRANSFERASE"/>
    <property type="match status" value="1"/>
</dbReference>
<dbReference type="Proteomes" id="UP000195514">
    <property type="component" value="Chromosome I"/>
</dbReference>
<evidence type="ECO:0000313" key="4">
    <source>
        <dbReference type="Proteomes" id="UP000195514"/>
    </source>
</evidence>
<dbReference type="EMBL" id="LT859958">
    <property type="protein sequence ID" value="SMX54763.1"/>
    <property type="molecule type" value="Genomic_DNA"/>
</dbReference>
<evidence type="ECO:0000259" key="1">
    <source>
        <dbReference type="Pfam" id="PF00483"/>
    </source>
</evidence>
<dbReference type="InterPro" id="IPR049577">
    <property type="entry name" value="GMPP_N"/>
</dbReference>
<keyword evidence="4" id="KW-1185">Reference proteome</keyword>
<dbReference type="GO" id="GO:0004475">
    <property type="term" value="F:mannose-1-phosphate guanylyltransferase (GTP) activity"/>
    <property type="evidence" value="ECO:0007669"/>
    <property type="project" value="InterPro"/>
</dbReference>
<feature type="domain" description="Nucleotidyl transferase" evidence="1">
    <location>
        <begin position="8"/>
        <end position="287"/>
    </location>
</feature>
<dbReference type="Gene3D" id="3.90.550.10">
    <property type="entry name" value="Spore Coat Polysaccharide Biosynthesis Protein SpsA, Chain A"/>
    <property type="match status" value="1"/>
</dbReference>
<dbReference type="Pfam" id="PF00483">
    <property type="entry name" value="NTP_transferase"/>
    <property type="match status" value="1"/>
</dbReference>
<dbReference type="SUPFAM" id="SSF53448">
    <property type="entry name" value="Nucleotide-diphospho-sugar transferases"/>
    <property type="match status" value="1"/>
</dbReference>
<dbReference type="KEGG" id="abat:CFX1CAM_1698"/>